<dbReference type="AlphaFoldDB" id="A0A250JME8"/>
<accession>A0A250JME8</accession>
<evidence type="ECO:0000313" key="1">
    <source>
        <dbReference type="EMBL" id="ATB44561.1"/>
    </source>
</evidence>
<dbReference type="EMBL" id="CP022203">
    <property type="protein sequence ID" value="ATB44561.1"/>
    <property type="molecule type" value="Genomic_DNA"/>
</dbReference>
<proteinExistence type="predicted"/>
<sequence length="197" mass="21925">MGHDYPCVDLSFVPERALFERPRPEPFSEFARLRERVRPLVPPHAVLPPGTSFGPLTGKATGRFGPIAWVEQLLLLVQPEVLERLEQAGVQGLVGCRTELTFRQKTPPTFLELQIEPRGRLHPDCIPPSVPPPCATCGRHGFSRPEEPILDAASLPSGVDLFRVGNFATMVIGTERFMEAGRRQKLDGITFRELPAR</sequence>
<dbReference type="Pfam" id="PF09535">
    <property type="entry name" value="Gmx_para_CXXCG"/>
    <property type="match status" value="1"/>
</dbReference>
<keyword evidence="2" id="KW-1185">Reference proteome</keyword>
<evidence type="ECO:0000313" key="2">
    <source>
        <dbReference type="Proteomes" id="UP000217343"/>
    </source>
</evidence>
<dbReference type="InterPro" id="IPR011750">
    <property type="entry name" value="Gmx_para_CXXCG"/>
</dbReference>
<protein>
    <submittedName>
        <fullName evidence="1">Uncharacterized protein</fullName>
    </submittedName>
</protein>
<organism evidence="1 2">
    <name type="scientific">Corallococcus macrosporus DSM 14697</name>
    <dbReference type="NCBI Taxonomy" id="1189310"/>
    <lineage>
        <taxon>Bacteria</taxon>
        <taxon>Pseudomonadati</taxon>
        <taxon>Myxococcota</taxon>
        <taxon>Myxococcia</taxon>
        <taxon>Myxococcales</taxon>
        <taxon>Cystobacterineae</taxon>
        <taxon>Myxococcaceae</taxon>
        <taxon>Corallococcus</taxon>
    </lineage>
</organism>
<reference evidence="1 2" key="1">
    <citation type="submission" date="2017-06" db="EMBL/GenBank/DDBJ databases">
        <title>Sequencing and comparative analysis of myxobacterial genomes.</title>
        <authorList>
            <person name="Rupp O."/>
            <person name="Goesmann A."/>
            <person name="Sogaard-Andersen L."/>
        </authorList>
    </citation>
    <scope>NUCLEOTIDE SEQUENCE [LARGE SCALE GENOMIC DNA]</scope>
    <source>
        <strain evidence="1 2">DSM 14697</strain>
    </source>
</reference>
<dbReference type="KEGG" id="mmas:MYMAC_000132"/>
<dbReference type="NCBIfam" id="TIGR02264">
    <property type="entry name" value="gmx_para_CXXCG"/>
    <property type="match status" value="1"/>
</dbReference>
<name>A0A250JME8_9BACT</name>
<dbReference type="Proteomes" id="UP000217343">
    <property type="component" value="Chromosome"/>
</dbReference>
<gene>
    <name evidence="1" type="ORF">MYMAC_000132</name>
</gene>